<evidence type="ECO:0000256" key="1">
    <source>
        <dbReference type="SAM" id="MobiDB-lite"/>
    </source>
</evidence>
<dbReference type="Pfam" id="PF10294">
    <property type="entry name" value="Methyltransf_16"/>
    <property type="match status" value="1"/>
</dbReference>
<organism evidence="2 3">
    <name type="scientific">Tilletiaria anomala (strain ATCC 24038 / CBS 436.72 / UBC 951)</name>
    <dbReference type="NCBI Taxonomy" id="1037660"/>
    <lineage>
        <taxon>Eukaryota</taxon>
        <taxon>Fungi</taxon>
        <taxon>Dikarya</taxon>
        <taxon>Basidiomycota</taxon>
        <taxon>Ustilaginomycotina</taxon>
        <taxon>Exobasidiomycetes</taxon>
        <taxon>Georgefischeriales</taxon>
        <taxon>Tilletiariaceae</taxon>
        <taxon>Tilletiaria</taxon>
    </lineage>
</organism>
<dbReference type="AlphaFoldDB" id="A0A066VM63"/>
<reference evidence="2 3" key="1">
    <citation type="submission" date="2014-05" db="EMBL/GenBank/DDBJ databases">
        <title>Draft genome sequence of a rare smut relative, Tilletiaria anomala UBC 951.</title>
        <authorList>
            <consortium name="DOE Joint Genome Institute"/>
            <person name="Toome M."/>
            <person name="Kuo A."/>
            <person name="Henrissat B."/>
            <person name="Lipzen A."/>
            <person name="Tritt A."/>
            <person name="Yoshinaga Y."/>
            <person name="Zane M."/>
            <person name="Barry K."/>
            <person name="Grigoriev I.V."/>
            <person name="Spatafora J.W."/>
            <person name="Aimea M.C."/>
        </authorList>
    </citation>
    <scope>NUCLEOTIDE SEQUENCE [LARGE SCALE GENOMIC DNA]</scope>
    <source>
        <strain evidence="2 3">UBC 951</strain>
    </source>
</reference>
<dbReference type="OrthoDB" id="194386at2759"/>
<dbReference type="Gene3D" id="3.40.50.150">
    <property type="entry name" value="Vaccinia Virus protein VP39"/>
    <property type="match status" value="1"/>
</dbReference>
<dbReference type="STRING" id="1037660.A0A066VM63"/>
<dbReference type="InterPro" id="IPR019410">
    <property type="entry name" value="Methyltransf_16"/>
</dbReference>
<accession>A0A066VM63</accession>
<dbReference type="InterPro" id="IPR029063">
    <property type="entry name" value="SAM-dependent_MTases_sf"/>
</dbReference>
<dbReference type="HOGENOM" id="CLU_089365_0_0_1"/>
<dbReference type="Proteomes" id="UP000027361">
    <property type="component" value="Unassembled WGS sequence"/>
</dbReference>
<sequence>MGRRQSGWSQKKQGDRHKAQSEWPHDAPPLASSTKHLTTLRYPLPFLRKYATLCQNDTSGSTGSSLWLSAQVMACYMQATADTYFASVPKARLASGQPRPKALELGAGVGLNSVLLAAFGWDAFATDIEPSFSQVLNPTIESNRSLFEGEGDTGTVNALPLDWCASDDVISSLVGRGNHGKETVQPIDFILTTDTLYAGDLVHPLLHTIKRLVTPGHTRVLLALERRDPVFVERAFDCARSIFGFSLHAVSQCELRQATEQFGNAQWDWEELEDIEVWQLSIDQQ</sequence>
<gene>
    <name evidence="2" type="ORF">K437DRAFT_178434</name>
</gene>
<name>A0A066VM63_TILAU</name>
<evidence type="ECO:0000313" key="2">
    <source>
        <dbReference type="EMBL" id="KDN41338.1"/>
    </source>
</evidence>
<feature type="region of interest" description="Disordered" evidence="1">
    <location>
        <begin position="1"/>
        <end position="32"/>
    </location>
</feature>
<dbReference type="GO" id="GO:0005737">
    <property type="term" value="C:cytoplasm"/>
    <property type="evidence" value="ECO:0007669"/>
    <property type="project" value="TreeGrafter"/>
</dbReference>
<feature type="compositionally biased region" description="Basic and acidic residues" evidence="1">
    <location>
        <begin position="12"/>
        <end position="25"/>
    </location>
</feature>
<dbReference type="PANTHER" id="PTHR14614">
    <property type="entry name" value="HEPATOCELLULAR CARCINOMA-ASSOCIATED ANTIGEN"/>
    <property type="match status" value="1"/>
</dbReference>
<protein>
    <submittedName>
        <fullName evidence="2">Uncharacterized protein</fullName>
    </submittedName>
</protein>
<comment type="caution">
    <text evidence="2">The sequence shown here is derived from an EMBL/GenBank/DDBJ whole genome shotgun (WGS) entry which is preliminary data.</text>
</comment>
<dbReference type="GO" id="GO:0005634">
    <property type="term" value="C:nucleus"/>
    <property type="evidence" value="ECO:0007669"/>
    <property type="project" value="TreeGrafter"/>
</dbReference>
<dbReference type="OMA" id="NTQNHGT"/>
<dbReference type="RefSeq" id="XP_013241693.1">
    <property type="nucleotide sequence ID" value="XM_013386239.1"/>
</dbReference>
<dbReference type="EMBL" id="JMSN01000081">
    <property type="protein sequence ID" value="KDN41338.1"/>
    <property type="molecule type" value="Genomic_DNA"/>
</dbReference>
<dbReference type="GO" id="GO:0008757">
    <property type="term" value="F:S-adenosylmethionine-dependent methyltransferase activity"/>
    <property type="evidence" value="ECO:0007669"/>
    <property type="project" value="UniProtKB-ARBA"/>
</dbReference>
<feature type="compositionally biased region" description="Polar residues" evidence="1">
    <location>
        <begin position="1"/>
        <end position="11"/>
    </location>
</feature>
<dbReference type="InParanoid" id="A0A066VM63"/>
<proteinExistence type="predicted"/>
<evidence type="ECO:0000313" key="3">
    <source>
        <dbReference type="Proteomes" id="UP000027361"/>
    </source>
</evidence>
<keyword evidence="3" id="KW-1185">Reference proteome</keyword>
<dbReference type="GeneID" id="25261884"/>
<dbReference type="SUPFAM" id="SSF53335">
    <property type="entry name" value="S-adenosyl-L-methionine-dependent methyltransferases"/>
    <property type="match status" value="1"/>
</dbReference>
<dbReference type="PANTHER" id="PTHR14614:SF162">
    <property type="entry name" value="EXPRESSED PROTEIN"/>
    <property type="match status" value="1"/>
</dbReference>